<sequence>MTPRRHRGFVWAWDQRCVSTIETRTVPGLGQSLIPTPAVVGHRGASGERPEHTLESYRLAIRMGADDIELDLVITADGVLVARHDATLFDTTDVAERPEFADRRTTKVVDGSEHTDWFVEDFTFAELRTLTARERFRKIRKTNTDFHDRLPVPSLDEVLTLVALESRRARRTVGVMLELKHAAYFEQRGLSLVAPLVGALQQHGLDHPRSRVTVMSFEPTVLKQLAARTEVSILQLIEKKGRPADLVAAGDPTKYPDMCTPAGLAAIEEYADGIGVHKHLVLPRDASGHTAEVSSLVADAHQRLLTVHVWTLRAENRFLPQELRSDDRPGHHGNLIAEARMFLAAGVDGLITDHPDLVLAARVQHLKSLRVS</sequence>
<dbReference type="Pfam" id="PF03009">
    <property type="entry name" value="GDPD"/>
    <property type="match status" value="1"/>
</dbReference>
<accession>A0A3A5H7S8</accession>
<comment type="similarity">
    <text evidence="1">Belongs to the glycerophosphoryl diester phosphodiesterase family.</text>
</comment>
<evidence type="ECO:0000313" key="8">
    <source>
        <dbReference type="EMBL" id="RJS46502.1"/>
    </source>
</evidence>
<dbReference type="OrthoDB" id="9758957at2"/>
<dbReference type="AlphaFoldDB" id="A0A3A5H7S8"/>
<evidence type="ECO:0000256" key="4">
    <source>
        <dbReference type="ARBA" id="ARBA00022798"/>
    </source>
</evidence>
<keyword evidence="9" id="KW-1185">Reference proteome</keyword>
<evidence type="ECO:0000256" key="2">
    <source>
        <dbReference type="ARBA" id="ARBA00012247"/>
    </source>
</evidence>
<dbReference type="InterPro" id="IPR030395">
    <property type="entry name" value="GP_PDE_dom"/>
</dbReference>
<evidence type="ECO:0000256" key="3">
    <source>
        <dbReference type="ARBA" id="ARBA00022729"/>
    </source>
</evidence>
<dbReference type="Gene3D" id="3.20.20.190">
    <property type="entry name" value="Phosphatidylinositol (PI) phosphodiesterase"/>
    <property type="match status" value="1"/>
</dbReference>
<evidence type="ECO:0000313" key="9">
    <source>
        <dbReference type="Proteomes" id="UP000276542"/>
    </source>
</evidence>
<dbReference type="GO" id="GO:0008889">
    <property type="term" value="F:glycerophosphodiester phosphodiesterase activity"/>
    <property type="evidence" value="ECO:0007669"/>
    <property type="project" value="UniProtKB-EC"/>
</dbReference>
<evidence type="ECO:0000259" key="7">
    <source>
        <dbReference type="PROSITE" id="PS51704"/>
    </source>
</evidence>
<dbReference type="SUPFAM" id="SSF51695">
    <property type="entry name" value="PLC-like phosphodiesterases"/>
    <property type="match status" value="1"/>
</dbReference>
<dbReference type="EMBL" id="QYRP01000002">
    <property type="protein sequence ID" value="RJS46502.1"/>
    <property type="molecule type" value="Genomic_DNA"/>
</dbReference>
<evidence type="ECO:0000256" key="5">
    <source>
        <dbReference type="ARBA" id="ARBA00022801"/>
    </source>
</evidence>
<keyword evidence="3" id="KW-0732">Signal</keyword>
<evidence type="ECO:0000256" key="1">
    <source>
        <dbReference type="ARBA" id="ARBA00007277"/>
    </source>
</evidence>
<dbReference type="EC" id="3.1.4.46" evidence="2"/>
<name>A0A3A5H7S8_9ACTN</name>
<organism evidence="8 9">
    <name type="scientific">Nocardioides cavernaquae</name>
    <dbReference type="NCBI Taxonomy" id="2321396"/>
    <lineage>
        <taxon>Bacteria</taxon>
        <taxon>Bacillati</taxon>
        <taxon>Actinomycetota</taxon>
        <taxon>Actinomycetes</taxon>
        <taxon>Propionibacteriales</taxon>
        <taxon>Nocardioidaceae</taxon>
        <taxon>Nocardioides</taxon>
    </lineage>
</organism>
<keyword evidence="5" id="KW-0378">Hydrolase</keyword>
<reference evidence="9" key="1">
    <citation type="submission" date="2018-09" db="EMBL/GenBank/DDBJ databases">
        <authorList>
            <person name="Zhu H."/>
        </authorList>
    </citation>
    <scope>NUCLEOTIDE SEQUENCE [LARGE SCALE GENOMIC DNA]</scope>
    <source>
        <strain evidence="9">K1W22B-1</strain>
    </source>
</reference>
<feature type="domain" description="GP-PDE" evidence="7">
    <location>
        <begin position="37"/>
        <end position="362"/>
    </location>
</feature>
<protein>
    <recommendedName>
        <fullName evidence="2">glycerophosphodiester phosphodiesterase</fullName>
        <ecNumber evidence="2">3.1.4.46</ecNumber>
    </recommendedName>
</protein>
<dbReference type="PANTHER" id="PTHR43620:SF7">
    <property type="entry name" value="GLYCEROPHOSPHODIESTER PHOSPHODIESTERASE GDPD5-RELATED"/>
    <property type="match status" value="1"/>
</dbReference>
<comment type="caution">
    <text evidence="8">The sequence shown here is derived from an EMBL/GenBank/DDBJ whole genome shotgun (WGS) entry which is preliminary data.</text>
</comment>
<dbReference type="GO" id="GO:0042597">
    <property type="term" value="C:periplasmic space"/>
    <property type="evidence" value="ECO:0007669"/>
    <property type="project" value="TreeGrafter"/>
</dbReference>
<dbReference type="InterPro" id="IPR017946">
    <property type="entry name" value="PLC-like_Pdiesterase_TIM-brl"/>
</dbReference>
<proteinExistence type="inferred from homology"/>
<dbReference type="PROSITE" id="PS51704">
    <property type="entry name" value="GP_PDE"/>
    <property type="match status" value="1"/>
</dbReference>
<gene>
    <name evidence="8" type="ORF">D4739_09950</name>
</gene>
<keyword evidence="4" id="KW-0319">Glycerol metabolism</keyword>
<dbReference type="GO" id="GO:0006629">
    <property type="term" value="P:lipid metabolic process"/>
    <property type="evidence" value="ECO:0007669"/>
    <property type="project" value="InterPro"/>
</dbReference>
<comment type="catalytic activity">
    <reaction evidence="6">
        <text>a sn-glycero-3-phosphodiester + H2O = an alcohol + sn-glycerol 3-phosphate + H(+)</text>
        <dbReference type="Rhea" id="RHEA:12969"/>
        <dbReference type="ChEBI" id="CHEBI:15377"/>
        <dbReference type="ChEBI" id="CHEBI:15378"/>
        <dbReference type="ChEBI" id="CHEBI:30879"/>
        <dbReference type="ChEBI" id="CHEBI:57597"/>
        <dbReference type="ChEBI" id="CHEBI:83408"/>
        <dbReference type="EC" id="3.1.4.46"/>
    </reaction>
</comment>
<dbReference type="PANTHER" id="PTHR43620">
    <property type="entry name" value="GLYCEROPHOSPHORYL DIESTER PHOSPHODIESTERASE"/>
    <property type="match status" value="1"/>
</dbReference>
<evidence type="ECO:0000256" key="6">
    <source>
        <dbReference type="ARBA" id="ARBA00047512"/>
    </source>
</evidence>
<dbReference type="Proteomes" id="UP000276542">
    <property type="component" value="Unassembled WGS sequence"/>
</dbReference>
<dbReference type="GO" id="GO:0006071">
    <property type="term" value="P:glycerol metabolic process"/>
    <property type="evidence" value="ECO:0007669"/>
    <property type="project" value="UniProtKB-KW"/>
</dbReference>